<dbReference type="GeneID" id="10361453"/>
<feature type="binding site" evidence="4">
    <location>
        <position position="182"/>
    </location>
    <ligand>
        <name>Mn(2+)</name>
        <dbReference type="ChEBI" id="CHEBI:29035"/>
        <label>1</label>
    </ligand>
</feature>
<dbReference type="GO" id="GO:0033389">
    <property type="term" value="P:putrescine biosynthetic process from arginine, via agmatine"/>
    <property type="evidence" value="ECO:0007669"/>
    <property type="project" value="TreeGrafter"/>
</dbReference>
<dbReference type="KEGG" id="tuz:TUZN_1941"/>
<feature type="binding site" evidence="4">
    <location>
        <position position="99"/>
    </location>
    <ligand>
        <name>Mn(2+)</name>
        <dbReference type="ChEBI" id="CHEBI:29035"/>
        <label>1</label>
    </ligand>
</feature>
<feature type="binding site" evidence="4">
    <location>
        <position position="80"/>
    </location>
    <ligand>
        <name>Mn(2+)</name>
        <dbReference type="ChEBI" id="CHEBI:29035"/>
        <label>1</label>
    </ligand>
</feature>
<feature type="binding site" evidence="4">
    <location>
        <position position="101"/>
    </location>
    <ligand>
        <name>Mn(2+)</name>
        <dbReference type="ChEBI" id="CHEBI:29035"/>
        <label>1</label>
    </ligand>
</feature>
<gene>
    <name evidence="6" type="ordered locus">TUZN_1941</name>
</gene>
<dbReference type="PANTHER" id="PTHR11358:SF26">
    <property type="entry name" value="GUANIDINO ACID HYDROLASE, MITOCHONDRIAL"/>
    <property type="match status" value="1"/>
</dbReference>
<dbReference type="PANTHER" id="PTHR11358">
    <property type="entry name" value="ARGINASE/AGMATINASE"/>
    <property type="match status" value="1"/>
</dbReference>
<evidence type="ECO:0000256" key="2">
    <source>
        <dbReference type="ARBA" id="ARBA00022723"/>
    </source>
</evidence>
<dbReference type="OrthoDB" id="7186at2157"/>
<feature type="binding site" evidence="4">
    <location>
        <position position="184"/>
    </location>
    <ligand>
        <name>Mn(2+)</name>
        <dbReference type="ChEBI" id="CHEBI:29035"/>
        <label>1</label>
    </ligand>
</feature>
<dbReference type="SUPFAM" id="SSF52768">
    <property type="entry name" value="Arginase/deacetylase"/>
    <property type="match status" value="1"/>
</dbReference>
<keyword evidence="3 5" id="KW-0378">Hydrolase</keyword>
<evidence type="ECO:0000313" key="7">
    <source>
        <dbReference type="Proteomes" id="UP000008138"/>
    </source>
</evidence>
<accession>F2L4G8</accession>
<protein>
    <submittedName>
        <fullName evidence="6">Agmatinase (SpeB)</fullName>
    </submittedName>
</protein>
<dbReference type="AlphaFoldDB" id="F2L4G8"/>
<evidence type="ECO:0000256" key="1">
    <source>
        <dbReference type="ARBA" id="ARBA00009227"/>
    </source>
</evidence>
<evidence type="ECO:0000256" key="3">
    <source>
        <dbReference type="ARBA" id="ARBA00022801"/>
    </source>
</evidence>
<dbReference type="Pfam" id="PF00491">
    <property type="entry name" value="Arginase"/>
    <property type="match status" value="1"/>
</dbReference>
<keyword evidence="7" id="KW-1185">Reference proteome</keyword>
<comment type="similarity">
    <text evidence="1">Belongs to the arginase family. Agmatinase subfamily.</text>
</comment>
<dbReference type="GO" id="GO:0008783">
    <property type="term" value="F:agmatinase activity"/>
    <property type="evidence" value="ECO:0007669"/>
    <property type="project" value="TreeGrafter"/>
</dbReference>
<dbReference type="GO" id="GO:0046872">
    <property type="term" value="F:metal ion binding"/>
    <property type="evidence" value="ECO:0007669"/>
    <property type="project" value="UniProtKB-KW"/>
</dbReference>
<dbReference type="InterPro" id="IPR023696">
    <property type="entry name" value="Ureohydrolase_dom_sf"/>
</dbReference>
<organism evidence="6 7">
    <name type="scientific">Thermoproteus uzoniensis (strain 768-20)</name>
    <dbReference type="NCBI Taxonomy" id="999630"/>
    <lineage>
        <taxon>Archaea</taxon>
        <taxon>Thermoproteota</taxon>
        <taxon>Thermoprotei</taxon>
        <taxon>Thermoproteales</taxon>
        <taxon>Thermoproteaceae</taxon>
        <taxon>Thermoproteus</taxon>
    </lineage>
</organism>
<keyword evidence="2 4" id="KW-0479">Metal-binding</keyword>
<dbReference type="PROSITE" id="PS51409">
    <property type="entry name" value="ARGINASE_2"/>
    <property type="match status" value="1"/>
</dbReference>
<reference evidence="6 7" key="1">
    <citation type="journal article" date="2011" name="J. Bacteriol.">
        <title>Complete genome sequence of the thermoacidophilic crenarchaeon Thermoproteus uzoniensis 768-20.</title>
        <authorList>
            <person name="Mardanov A.V."/>
            <person name="Gumerov V.M."/>
            <person name="Beletsky A.V."/>
            <person name="Prokofeva M.I."/>
            <person name="Bonch-Osmolovskaya E.A."/>
            <person name="Ravin N.V."/>
            <person name="Skryabin K.G."/>
        </authorList>
    </citation>
    <scope>NUCLEOTIDE SEQUENCE [LARGE SCALE GENOMIC DNA]</scope>
    <source>
        <strain evidence="6 7">768-20</strain>
    </source>
</reference>
<keyword evidence="4" id="KW-0464">Manganese</keyword>
<dbReference type="PROSITE" id="PS01053">
    <property type="entry name" value="ARGINASE_1"/>
    <property type="match status" value="1"/>
</dbReference>
<proteinExistence type="inferred from homology"/>
<sequence>MVGVPMEDTLSFKPGTRFAPAKIRQILPYLEYNTVFGNVESPCDVGDVELLRGAPAENLANIERVLRDLGPPWVMIGGEHTATLAALRAARPKTYVHIDAHMDTRDEWPPGQKLSHATFVRRAAEELGLYVIYIAVRAFDDEELRYAKSNGFYVVDGNRRISRSQILDALSTSTGPVYASLDLDVMDPSEFPAVGTPEAGGLSFRELEGIYVDVLLAARPLAVDIVEYSPVNDPTDVGATKVVRLMLTATRILDAVRSRGSV</sequence>
<evidence type="ECO:0000313" key="6">
    <source>
        <dbReference type="EMBL" id="AEA13400.1"/>
    </source>
</evidence>
<evidence type="ECO:0000256" key="4">
    <source>
        <dbReference type="PIRSR" id="PIRSR036979-1"/>
    </source>
</evidence>
<dbReference type="Gene3D" id="3.40.800.10">
    <property type="entry name" value="Ureohydrolase domain"/>
    <property type="match status" value="1"/>
</dbReference>
<dbReference type="RefSeq" id="WP_013680735.1">
    <property type="nucleotide sequence ID" value="NC_015315.1"/>
</dbReference>
<dbReference type="STRING" id="999630.TUZN_1941"/>
<name>F2L4G8_THEU7</name>
<feature type="binding site" evidence="4">
    <location>
        <position position="103"/>
    </location>
    <ligand>
        <name>Mn(2+)</name>
        <dbReference type="ChEBI" id="CHEBI:29035"/>
        <label>1</label>
    </ligand>
</feature>
<dbReference type="InterPro" id="IPR006035">
    <property type="entry name" value="Ureohydrolase"/>
</dbReference>
<dbReference type="PIRSF" id="PIRSF036979">
    <property type="entry name" value="Arginase"/>
    <property type="match status" value="1"/>
</dbReference>
<dbReference type="HOGENOM" id="CLU_039478_0_2_2"/>
<dbReference type="EMBL" id="CP002590">
    <property type="protein sequence ID" value="AEA13400.1"/>
    <property type="molecule type" value="Genomic_DNA"/>
</dbReference>
<comment type="cofactor">
    <cofactor evidence="4">
        <name>Mn(2+)</name>
        <dbReference type="ChEBI" id="CHEBI:29035"/>
    </cofactor>
    <text evidence="4">Binds 2 manganese ions per subunit.</text>
</comment>
<dbReference type="eggNOG" id="arCOG01700">
    <property type="taxonomic scope" value="Archaea"/>
</dbReference>
<evidence type="ECO:0000256" key="5">
    <source>
        <dbReference type="RuleBase" id="RU003684"/>
    </source>
</evidence>
<dbReference type="InterPro" id="IPR020855">
    <property type="entry name" value="Ureohydrolase_Mn_BS"/>
</dbReference>
<reference key="2">
    <citation type="submission" date="2011-03" db="EMBL/GenBank/DDBJ databases">
        <title>Complete genome sequence of the thermoacidophilic crenarchaeon Thermoproteus uzoniensis 768-20.</title>
        <authorList>
            <person name="Mardanov A.V."/>
            <person name="Gumerov V.M."/>
            <person name="Beletsky A.V."/>
            <person name="Prokofeva M.I."/>
            <person name="Bonch-Osmolovskaya E.A."/>
            <person name="Ravin N.V."/>
            <person name="Skryabin K.G."/>
        </authorList>
    </citation>
    <scope>NUCLEOTIDE SEQUENCE</scope>
    <source>
        <strain>768-20</strain>
    </source>
</reference>
<dbReference type="Proteomes" id="UP000008138">
    <property type="component" value="Chromosome"/>
</dbReference>